<dbReference type="InterPro" id="IPR050173">
    <property type="entry name" value="ABC_transporter_C-like"/>
</dbReference>
<evidence type="ECO:0000313" key="11">
    <source>
        <dbReference type="Proteomes" id="UP000324705"/>
    </source>
</evidence>
<feature type="transmembrane region" description="Helical" evidence="8">
    <location>
        <begin position="168"/>
        <end position="191"/>
    </location>
</feature>
<dbReference type="GO" id="GO:0016020">
    <property type="term" value="C:membrane"/>
    <property type="evidence" value="ECO:0007669"/>
    <property type="project" value="UniProtKB-SubCell"/>
</dbReference>
<keyword evidence="2" id="KW-0813">Transport</keyword>
<name>A0A9R0VPN1_TRITD</name>
<keyword evidence="11" id="KW-1185">Reference proteome</keyword>
<dbReference type="SUPFAM" id="SSF90123">
    <property type="entry name" value="ABC transporter transmembrane region"/>
    <property type="match status" value="1"/>
</dbReference>
<dbReference type="PROSITE" id="PS50929">
    <property type="entry name" value="ABC_TM1F"/>
    <property type="match status" value="1"/>
</dbReference>
<organism evidence="10 11">
    <name type="scientific">Triticum turgidum subsp. durum</name>
    <name type="common">Durum wheat</name>
    <name type="synonym">Triticum durum</name>
    <dbReference type="NCBI Taxonomy" id="4567"/>
    <lineage>
        <taxon>Eukaryota</taxon>
        <taxon>Viridiplantae</taxon>
        <taxon>Streptophyta</taxon>
        <taxon>Embryophyta</taxon>
        <taxon>Tracheophyta</taxon>
        <taxon>Spermatophyta</taxon>
        <taxon>Magnoliopsida</taxon>
        <taxon>Liliopsida</taxon>
        <taxon>Poales</taxon>
        <taxon>Poaceae</taxon>
        <taxon>BOP clade</taxon>
        <taxon>Pooideae</taxon>
        <taxon>Triticodae</taxon>
        <taxon>Triticeae</taxon>
        <taxon>Triticinae</taxon>
        <taxon>Triticum</taxon>
    </lineage>
</organism>
<reference evidence="10 11" key="1">
    <citation type="submission" date="2017-09" db="EMBL/GenBank/DDBJ databases">
        <authorList>
            <consortium name="International Durum Wheat Genome Sequencing Consortium (IDWGSC)"/>
            <person name="Milanesi L."/>
        </authorList>
    </citation>
    <scope>NUCLEOTIDE SEQUENCE [LARGE SCALE GENOMIC DNA]</scope>
    <source>
        <strain evidence="11">cv. Svevo</strain>
    </source>
</reference>
<dbReference type="Pfam" id="PF00664">
    <property type="entry name" value="ABC_membrane"/>
    <property type="match status" value="1"/>
</dbReference>
<keyword evidence="4" id="KW-0547">Nucleotide-binding</keyword>
<gene>
    <name evidence="10" type="ORF">TRITD_3Av1G225430</name>
</gene>
<dbReference type="GO" id="GO:0005524">
    <property type="term" value="F:ATP binding"/>
    <property type="evidence" value="ECO:0007669"/>
    <property type="project" value="UniProtKB-KW"/>
</dbReference>
<evidence type="ECO:0000256" key="2">
    <source>
        <dbReference type="ARBA" id="ARBA00022448"/>
    </source>
</evidence>
<dbReference type="AlphaFoldDB" id="A0A9R0VPN1"/>
<dbReference type="Gene3D" id="1.20.1560.10">
    <property type="entry name" value="ABC transporter type 1, transmembrane domain"/>
    <property type="match status" value="1"/>
</dbReference>
<dbReference type="PANTHER" id="PTHR24223:SF397">
    <property type="entry name" value="ABC TRANSPORTER C FAMILY MEMBER 3"/>
    <property type="match status" value="1"/>
</dbReference>
<evidence type="ECO:0000256" key="8">
    <source>
        <dbReference type="SAM" id="Phobius"/>
    </source>
</evidence>
<feature type="domain" description="ABC transmembrane type-1" evidence="9">
    <location>
        <begin position="134"/>
        <end position="318"/>
    </location>
</feature>
<feature type="transmembrane region" description="Helical" evidence="8">
    <location>
        <begin position="254"/>
        <end position="285"/>
    </location>
</feature>
<evidence type="ECO:0000256" key="3">
    <source>
        <dbReference type="ARBA" id="ARBA00022692"/>
    </source>
</evidence>
<evidence type="ECO:0000259" key="9">
    <source>
        <dbReference type="PROSITE" id="PS50929"/>
    </source>
</evidence>
<dbReference type="CDD" id="cd18579">
    <property type="entry name" value="ABC_6TM_ABCC_D1"/>
    <property type="match status" value="1"/>
</dbReference>
<evidence type="ECO:0000256" key="7">
    <source>
        <dbReference type="ARBA" id="ARBA00023136"/>
    </source>
</evidence>
<proteinExistence type="predicted"/>
<dbReference type="InterPro" id="IPR044746">
    <property type="entry name" value="ABCC_6TM_D1"/>
</dbReference>
<sequence length="319" mass="35056">MGPLLAVGHKKALGLDDVPGLDPGDSVAGLLPSFKANLATVAGDGTTSQRVTAFKLAKVLVRTFRWHVAVTALYALVYNVATYVGPYLIDSLVQYLNGGDERRPSKGQLLVLAFIAAKVFECLSQQHSCFRLQQMVNIVGVDADRVGNSSWYIHDLWLVPLQVGMAMFVLYSTLGLASLAALGATAAVMLVNVPSVKVQEKVQQNLMRSKDVRMKATSEILRNMRILKLQGWEMKFLSKIIALRKTETNWLKKYLYTSTMITFIFWSAPTFIAVVTFGACVLMGIPLESGKVLSALATLRVLQESIYNLPDRISAIIQT</sequence>
<dbReference type="FunFam" id="1.20.1560.10:FF:000003">
    <property type="entry name" value="ABC transporter C family member 10"/>
    <property type="match status" value="1"/>
</dbReference>
<evidence type="ECO:0000313" key="10">
    <source>
        <dbReference type="EMBL" id="VAH66336.1"/>
    </source>
</evidence>
<evidence type="ECO:0000256" key="5">
    <source>
        <dbReference type="ARBA" id="ARBA00022840"/>
    </source>
</evidence>
<keyword evidence="5" id="KW-0067">ATP-binding</keyword>
<protein>
    <recommendedName>
        <fullName evidence="9">ABC transmembrane type-1 domain-containing protein</fullName>
    </recommendedName>
</protein>
<keyword evidence="3 8" id="KW-0812">Transmembrane</keyword>
<dbReference type="InterPro" id="IPR036640">
    <property type="entry name" value="ABC1_TM_sf"/>
</dbReference>
<dbReference type="EMBL" id="LT934115">
    <property type="protein sequence ID" value="VAH66336.1"/>
    <property type="molecule type" value="Genomic_DNA"/>
</dbReference>
<evidence type="ECO:0000256" key="6">
    <source>
        <dbReference type="ARBA" id="ARBA00022989"/>
    </source>
</evidence>
<keyword evidence="7 8" id="KW-0472">Membrane</keyword>
<dbReference type="Gramene" id="TRITD3Av1G225430.1">
    <property type="protein sequence ID" value="TRITD3Av1G225430.1"/>
    <property type="gene ID" value="TRITD3Av1G225430"/>
</dbReference>
<evidence type="ECO:0000256" key="1">
    <source>
        <dbReference type="ARBA" id="ARBA00004141"/>
    </source>
</evidence>
<evidence type="ECO:0000256" key="4">
    <source>
        <dbReference type="ARBA" id="ARBA00022741"/>
    </source>
</evidence>
<keyword evidence="6 8" id="KW-1133">Transmembrane helix</keyword>
<feature type="transmembrane region" description="Helical" evidence="8">
    <location>
        <begin position="68"/>
        <end position="89"/>
    </location>
</feature>
<dbReference type="Proteomes" id="UP000324705">
    <property type="component" value="Chromosome 3A"/>
</dbReference>
<dbReference type="InterPro" id="IPR011527">
    <property type="entry name" value="ABC1_TM_dom"/>
</dbReference>
<dbReference type="GO" id="GO:0140359">
    <property type="term" value="F:ABC-type transporter activity"/>
    <property type="evidence" value="ECO:0007669"/>
    <property type="project" value="InterPro"/>
</dbReference>
<dbReference type="PANTHER" id="PTHR24223">
    <property type="entry name" value="ATP-BINDING CASSETTE SUB-FAMILY C"/>
    <property type="match status" value="1"/>
</dbReference>
<comment type="subcellular location">
    <subcellularLocation>
        <location evidence="1">Membrane</location>
        <topology evidence="1">Multi-pass membrane protein</topology>
    </subcellularLocation>
</comment>
<accession>A0A9R0VPN1</accession>